<dbReference type="Proteomes" id="UP000267187">
    <property type="component" value="Unassembled WGS sequence"/>
</dbReference>
<sequence>MLEKQFSCADLSLAGVYYPGQASDEGEHLPVIALHGWLDNAASFHRLAPLLAPHPVLALDLAGHGQSDHRPASAGYSIWADISDVLSVANQMGWERFALVAHSRGAAIATLITAVSPQRVAHLAWLDGGWPMLAGDNDFVSQLRESVADQLAEEGEKRAFPSFDHAVIARRRGLFKLSESAARVLTERGTRQTNRGFEWSSDRQLMAASPVRLMRSQMEQAMAAIECDIQLFYADCERTDMNRWRSKLRELKGVESFAMAGEHHLHMESAADEIAQRLIASYQSLD</sequence>
<comment type="similarity">
    <text evidence="1">Belongs to the AB hydrolase superfamily.</text>
</comment>
<reference evidence="4 5" key="1">
    <citation type="submission" date="2018-10" db="EMBL/GenBank/DDBJ databases">
        <title>Genomic Encyclopedia of Type Strains, Phase IV (KMG-IV): sequencing the most valuable type-strain genomes for metagenomic binning, comparative biology and taxonomic classification.</title>
        <authorList>
            <person name="Goeker M."/>
        </authorList>
    </citation>
    <scope>NUCLEOTIDE SEQUENCE [LARGE SCALE GENOMIC DNA]</scope>
    <source>
        <strain evidence="4 5">DSM 25080</strain>
    </source>
</reference>
<protein>
    <submittedName>
        <fullName evidence="4">Epoxide hydrolase</fullName>
    </submittedName>
</protein>
<evidence type="ECO:0000259" key="3">
    <source>
        <dbReference type="Pfam" id="PF00561"/>
    </source>
</evidence>
<evidence type="ECO:0000256" key="2">
    <source>
        <dbReference type="ARBA" id="ARBA00022801"/>
    </source>
</evidence>
<organism evidence="4 5">
    <name type="scientific">Umboniibacter marinipuniceus</name>
    <dbReference type="NCBI Taxonomy" id="569599"/>
    <lineage>
        <taxon>Bacteria</taxon>
        <taxon>Pseudomonadati</taxon>
        <taxon>Pseudomonadota</taxon>
        <taxon>Gammaproteobacteria</taxon>
        <taxon>Cellvibrionales</taxon>
        <taxon>Cellvibrionaceae</taxon>
        <taxon>Umboniibacter</taxon>
    </lineage>
</organism>
<dbReference type="EMBL" id="REFJ01000005">
    <property type="protein sequence ID" value="RMA78937.1"/>
    <property type="molecule type" value="Genomic_DNA"/>
</dbReference>
<comment type="caution">
    <text evidence="4">The sequence shown here is derived from an EMBL/GenBank/DDBJ whole genome shotgun (WGS) entry which is preliminary data.</text>
</comment>
<evidence type="ECO:0000313" key="5">
    <source>
        <dbReference type="Proteomes" id="UP000267187"/>
    </source>
</evidence>
<gene>
    <name evidence="4" type="ORF">DFR27_2278</name>
</gene>
<proteinExistence type="inferred from homology"/>
<dbReference type="Gene3D" id="3.40.50.1820">
    <property type="entry name" value="alpha/beta hydrolase"/>
    <property type="match status" value="1"/>
</dbReference>
<accession>A0A3M0A2R7</accession>
<evidence type="ECO:0000313" key="4">
    <source>
        <dbReference type="EMBL" id="RMA78937.1"/>
    </source>
</evidence>
<dbReference type="OrthoDB" id="149912at2"/>
<keyword evidence="2 4" id="KW-0378">Hydrolase</keyword>
<dbReference type="SUPFAM" id="SSF53474">
    <property type="entry name" value="alpha/beta-Hydrolases"/>
    <property type="match status" value="1"/>
</dbReference>
<dbReference type="InterPro" id="IPR029058">
    <property type="entry name" value="AB_hydrolase_fold"/>
</dbReference>
<name>A0A3M0A2R7_9GAMM</name>
<feature type="domain" description="AB hydrolase-1" evidence="3">
    <location>
        <begin position="30"/>
        <end position="143"/>
    </location>
</feature>
<dbReference type="InterPro" id="IPR000073">
    <property type="entry name" value="AB_hydrolase_1"/>
</dbReference>
<dbReference type="RefSeq" id="WP_121877568.1">
    <property type="nucleotide sequence ID" value="NZ_REFJ01000005.1"/>
</dbReference>
<dbReference type="InterPro" id="IPR050266">
    <property type="entry name" value="AB_hydrolase_sf"/>
</dbReference>
<dbReference type="PANTHER" id="PTHR43798:SF14">
    <property type="entry name" value="SERINE HYDROLASE-LIKE PROTEIN DDB_G0286239"/>
    <property type="match status" value="1"/>
</dbReference>
<dbReference type="Pfam" id="PF00561">
    <property type="entry name" value="Abhydrolase_1"/>
    <property type="match status" value="1"/>
</dbReference>
<keyword evidence="5" id="KW-1185">Reference proteome</keyword>
<dbReference type="AlphaFoldDB" id="A0A3M0A2R7"/>
<dbReference type="PANTHER" id="PTHR43798">
    <property type="entry name" value="MONOACYLGLYCEROL LIPASE"/>
    <property type="match status" value="1"/>
</dbReference>
<dbReference type="GO" id="GO:0016020">
    <property type="term" value="C:membrane"/>
    <property type="evidence" value="ECO:0007669"/>
    <property type="project" value="TreeGrafter"/>
</dbReference>
<evidence type="ECO:0000256" key="1">
    <source>
        <dbReference type="ARBA" id="ARBA00008645"/>
    </source>
</evidence>
<dbReference type="GO" id="GO:0016787">
    <property type="term" value="F:hydrolase activity"/>
    <property type="evidence" value="ECO:0007669"/>
    <property type="project" value="UniProtKB-KW"/>
</dbReference>